<name>A0A371EWN1_MUCPR</name>
<dbReference type="AlphaFoldDB" id="A0A371EWN1"/>
<dbReference type="Proteomes" id="UP000257109">
    <property type="component" value="Unassembled WGS sequence"/>
</dbReference>
<keyword evidence="2" id="KW-1185">Reference proteome</keyword>
<sequence>MTKGLATSESCYVFLPIDNYPYWLALTGEGQSVYFTVPEDYCRMKGMTLCVVYLSTLENTVTECLISVPMVNYRKLARHNVTFGTWRQAGDFCDFSAWIGGQEDSCLSNKFVATLTLLLNANFDNSKHSVKLLKLAPQNCPGWNVVSTLPKTVLISLLLGPILYSWAASA</sequence>
<accession>A0A371EWN1</accession>
<reference evidence="1" key="1">
    <citation type="submission" date="2018-05" db="EMBL/GenBank/DDBJ databases">
        <title>Draft genome of Mucuna pruriens seed.</title>
        <authorList>
            <person name="Nnadi N.E."/>
            <person name="Vos R."/>
            <person name="Hasami M.H."/>
            <person name="Devisetty U.K."/>
            <person name="Aguiy J.C."/>
        </authorList>
    </citation>
    <scope>NUCLEOTIDE SEQUENCE [LARGE SCALE GENOMIC DNA]</scope>
    <source>
        <strain evidence="1">JCA_2017</strain>
    </source>
</reference>
<evidence type="ECO:0000313" key="2">
    <source>
        <dbReference type="Proteomes" id="UP000257109"/>
    </source>
</evidence>
<feature type="non-terminal residue" evidence="1">
    <location>
        <position position="1"/>
    </location>
</feature>
<evidence type="ECO:0000313" key="1">
    <source>
        <dbReference type="EMBL" id="RDX70431.1"/>
    </source>
</evidence>
<organism evidence="1 2">
    <name type="scientific">Mucuna pruriens</name>
    <name type="common">Velvet bean</name>
    <name type="synonym">Dolichos pruriens</name>
    <dbReference type="NCBI Taxonomy" id="157652"/>
    <lineage>
        <taxon>Eukaryota</taxon>
        <taxon>Viridiplantae</taxon>
        <taxon>Streptophyta</taxon>
        <taxon>Embryophyta</taxon>
        <taxon>Tracheophyta</taxon>
        <taxon>Spermatophyta</taxon>
        <taxon>Magnoliopsida</taxon>
        <taxon>eudicotyledons</taxon>
        <taxon>Gunneridae</taxon>
        <taxon>Pentapetalae</taxon>
        <taxon>rosids</taxon>
        <taxon>fabids</taxon>
        <taxon>Fabales</taxon>
        <taxon>Fabaceae</taxon>
        <taxon>Papilionoideae</taxon>
        <taxon>50 kb inversion clade</taxon>
        <taxon>NPAAA clade</taxon>
        <taxon>indigoferoid/millettioid clade</taxon>
        <taxon>Phaseoleae</taxon>
        <taxon>Mucuna</taxon>
    </lineage>
</organism>
<gene>
    <name evidence="1" type="ORF">CR513_50324</name>
</gene>
<comment type="caution">
    <text evidence="1">The sequence shown here is derived from an EMBL/GenBank/DDBJ whole genome shotgun (WGS) entry which is preliminary data.</text>
</comment>
<dbReference type="EMBL" id="QJKJ01011708">
    <property type="protein sequence ID" value="RDX70431.1"/>
    <property type="molecule type" value="Genomic_DNA"/>
</dbReference>
<proteinExistence type="predicted"/>
<protein>
    <submittedName>
        <fullName evidence="1">Uncharacterized protein</fullName>
    </submittedName>
</protein>